<organism evidence="1 2">
    <name type="scientific">Aphis glycines</name>
    <name type="common">Soybean aphid</name>
    <dbReference type="NCBI Taxonomy" id="307491"/>
    <lineage>
        <taxon>Eukaryota</taxon>
        <taxon>Metazoa</taxon>
        <taxon>Ecdysozoa</taxon>
        <taxon>Arthropoda</taxon>
        <taxon>Hexapoda</taxon>
        <taxon>Insecta</taxon>
        <taxon>Pterygota</taxon>
        <taxon>Neoptera</taxon>
        <taxon>Paraneoptera</taxon>
        <taxon>Hemiptera</taxon>
        <taxon>Sternorrhyncha</taxon>
        <taxon>Aphidomorpha</taxon>
        <taxon>Aphidoidea</taxon>
        <taxon>Aphididae</taxon>
        <taxon>Aphidini</taxon>
        <taxon>Aphis</taxon>
        <taxon>Aphis</taxon>
    </lineage>
</organism>
<reference evidence="1 2" key="1">
    <citation type="submission" date="2019-08" db="EMBL/GenBank/DDBJ databases">
        <title>The genome of the soybean aphid Biotype 1, its phylome, world population structure and adaptation to the North American continent.</title>
        <authorList>
            <person name="Giordano R."/>
            <person name="Donthu R.K."/>
            <person name="Hernandez A.G."/>
            <person name="Wright C.L."/>
            <person name="Zimin A.V."/>
        </authorList>
    </citation>
    <scope>NUCLEOTIDE SEQUENCE [LARGE SCALE GENOMIC DNA]</scope>
    <source>
        <tissue evidence="1">Whole aphids</tissue>
    </source>
</reference>
<accession>A0A6G0TYB2</accession>
<sequence length="342" mass="39586">MALGTPSIIILSVSDLLNDEIIVPPNGVKGGQLAALKPFLSDPSYISKLHHTILKFNLTLSFLSLTRNKINLTRNKYFLSKGFYKFSCIHFGFSFINWTASYTMRVHFSIDCIFKYNITTIARNPRAPVFFSRACEAIALSASSVNVNSTLSKPNSNLNCLTVLFFGSCMKLLKQHDRLQQQLFYFPFQYQFLHQIQDSEKYKNINAPEATKRILVVSTCTVSFRSFLVFFSGTLTTVPSNICKKYNKYKIYYKRTIRLVKVYQLHFQYLLPHNQLVSNLYNHKLRMYYPFVAFQIYDFWIYVLEKASTTGTSSFQEENVINMNTEKQNPSKLNNSIRCTTD</sequence>
<comment type="caution">
    <text evidence="1">The sequence shown here is derived from an EMBL/GenBank/DDBJ whole genome shotgun (WGS) entry which is preliminary data.</text>
</comment>
<protein>
    <submittedName>
        <fullName evidence="1">Uncharacterized protein</fullName>
    </submittedName>
</protein>
<evidence type="ECO:0000313" key="2">
    <source>
        <dbReference type="Proteomes" id="UP000475862"/>
    </source>
</evidence>
<proteinExistence type="predicted"/>
<dbReference type="EMBL" id="VYZN01000013">
    <property type="protein sequence ID" value="KAE9541225.1"/>
    <property type="molecule type" value="Genomic_DNA"/>
</dbReference>
<dbReference type="AlphaFoldDB" id="A0A6G0TYB2"/>
<dbReference type="Proteomes" id="UP000475862">
    <property type="component" value="Unassembled WGS sequence"/>
</dbReference>
<feature type="non-terminal residue" evidence="1">
    <location>
        <position position="342"/>
    </location>
</feature>
<name>A0A6G0TYB2_APHGL</name>
<evidence type="ECO:0000313" key="1">
    <source>
        <dbReference type="EMBL" id="KAE9541225.1"/>
    </source>
</evidence>
<gene>
    <name evidence="1" type="ORF">AGLY_004470</name>
</gene>
<keyword evidence="2" id="KW-1185">Reference proteome</keyword>